<dbReference type="Proteomes" id="UP000243887">
    <property type="component" value="Unassembled WGS sequence"/>
</dbReference>
<keyword evidence="2" id="KW-1185">Reference proteome</keyword>
<name>A0A1I3MTT0_9FLAO</name>
<evidence type="ECO:0000313" key="1">
    <source>
        <dbReference type="EMBL" id="SFJ00387.1"/>
    </source>
</evidence>
<protein>
    <recommendedName>
        <fullName evidence="3">DUF4625 domain-containing protein</fullName>
    </recommendedName>
</protein>
<proteinExistence type="predicted"/>
<dbReference type="Pfam" id="PF15418">
    <property type="entry name" value="DUF4625"/>
    <property type="match status" value="1"/>
</dbReference>
<reference evidence="2" key="1">
    <citation type="submission" date="2016-10" db="EMBL/GenBank/DDBJ databases">
        <authorList>
            <person name="Varghese N."/>
            <person name="Submissions S."/>
        </authorList>
    </citation>
    <scope>NUCLEOTIDE SEQUENCE [LARGE SCALE GENOMIC DNA]</scope>
    <source>
        <strain evidence="2">DSM 26542</strain>
    </source>
</reference>
<dbReference type="Gene3D" id="2.60.40.4140">
    <property type="match status" value="1"/>
</dbReference>
<organism evidence="1 2">
    <name type="scientific">Myroides guanonis</name>
    <dbReference type="NCBI Taxonomy" id="1150112"/>
    <lineage>
        <taxon>Bacteria</taxon>
        <taxon>Pseudomonadati</taxon>
        <taxon>Bacteroidota</taxon>
        <taxon>Flavobacteriia</taxon>
        <taxon>Flavobacteriales</taxon>
        <taxon>Flavobacteriaceae</taxon>
        <taxon>Myroides</taxon>
    </lineage>
</organism>
<dbReference type="STRING" id="1150112.SAMN04487893_102269"/>
<dbReference type="AlphaFoldDB" id="A0A1I3MTT0"/>
<accession>A0A1I3MTT0</accession>
<dbReference type="OrthoDB" id="670730at2"/>
<dbReference type="EMBL" id="FORU01000002">
    <property type="protein sequence ID" value="SFJ00387.1"/>
    <property type="molecule type" value="Genomic_DNA"/>
</dbReference>
<gene>
    <name evidence="1" type="ORF">SAMN04487893_102269</name>
</gene>
<dbReference type="InterPro" id="IPR027829">
    <property type="entry name" value="DUF4625"/>
</dbReference>
<evidence type="ECO:0000313" key="2">
    <source>
        <dbReference type="Proteomes" id="UP000243887"/>
    </source>
</evidence>
<sequence>MRNNIYKGILAAGLILGFTACSSDDSKDTQKPTILLNAPKDGAKLEVGSDIHFDMEVSDNEMLGSYKIDIHENSDGHTHSVKRAAALNDMVEFSFQKQWSLEGQRNADVHHHEIVIPQNAELGKYHFVVYVLDAAGNQSMEARSIQLVAAGEGDVSEEYSNH</sequence>
<dbReference type="PROSITE" id="PS51257">
    <property type="entry name" value="PROKAR_LIPOPROTEIN"/>
    <property type="match status" value="1"/>
</dbReference>
<evidence type="ECO:0008006" key="3">
    <source>
        <dbReference type="Google" id="ProtNLM"/>
    </source>
</evidence>
<dbReference type="RefSeq" id="WP_090678025.1">
    <property type="nucleotide sequence ID" value="NZ_FORU01000002.1"/>
</dbReference>